<dbReference type="Gene3D" id="1.10.10.10">
    <property type="entry name" value="Winged helix-like DNA-binding domain superfamily/Winged helix DNA-binding domain"/>
    <property type="match status" value="1"/>
</dbReference>
<dbReference type="InterPro" id="IPR018982">
    <property type="entry name" value="RQC_domain"/>
</dbReference>
<dbReference type="SMART" id="SM00956">
    <property type="entry name" value="RQC"/>
    <property type="match status" value="1"/>
</dbReference>
<gene>
    <name evidence="3" type="ORF">DNTS_025345</name>
</gene>
<comment type="caution">
    <text evidence="3">The sequence shown here is derived from an EMBL/GenBank/DDBJ whole genome shotgun (WGS) entry which is preliminary data.</text>
</comment>
<dbReference type="Proteomes" id="UP000316079">
    <property type="component" value="Unassembled WGS sequence"/>
</dbReference>
<dbReference type="EMBL" id="SRMA01026835">
    <property type="protein sequence ID" value="TRY66600.1"/>
    <property type="molecule type" value="Genomic_DNA"/>
</dbReference>
<accession>A0A553NMH6</accession>
<dbReference type="GO" id="GO:0006260">
    <property type="term" value="P:DNA replication"/>
    <property type="evidence" value="ECO:0007669"/>
    <property type="project" value="InterPro"/>
</dbReference>
<protein>
    <recommendedName>
        <fullName evidence="2">RQC domain-containing protein</fullName>
    </recommendedName>
</protein>
<dbReference type="GO" id="GO:0043138">
    <property type="term" value="F:3'-5' DNA helicase activity"/>
    <property type="evidence" value="ECO:0007669"/>
    <property type="project" value="InterPro"/>
</dbReference>
<evidence type="ECO:0000313" key="4">
    <source>
        <dbReference type="Proteomes" id="UP000316079"/>
    </source>
</evidence>
<feature type="compositionally biased region" description="Polar residues" evidence="1">
    <location>
        <begin position="154"/>
        <end position="164"/>
    </location>
</feature>
<dbReference type="InterPro" id="IPR036388">
    <property type="entry name" value="WH-like_DNA-bd_sf"/>
</dbReference>
<feature type="domain" description="RQC" evidence="2">
    <location>
        <begin position="28"/>
        <end position="131"/>
    </location>
</feature>
<keyword evidence="4" id="KW-1185">Reference proteome</keyword>
<name>A0A553NMH6_9TELE</name>
<evidence type="ECO:0000259" key="2">
    <source>
        <dbReference type="SMART" id="SM00956"/>
    </source>
</evidence>
<feature type="region of interest" description="Disordered" evidence="1">
    <location>
        <begin position="149"/>
        <end position="169"/>
    </location>
</feature>
<dbReference type="GO" id="GO:0006281">
    <property type="term" value="P:DNA repair"/>
    <property type="evidence" value="ECO:0007669"/>
    <property type="project" value="InterPro"/>
</dbReference>
<dbReference type="STRING" id="623744.A0A553NMH6"/>
<evidence type="ECO:0000256" key="1">
    <source>
        <dbReference type="SAM" id="MobiDB-lite"/>
    </source>
</evidence>
<reference evidence="3 4" key="1">
    <citation type="journal article" date="2019" name="Sci. Data">
        <title>Hybrid genome assembly and annotation of Danionella translucida.</title>
        <authorList>
            <person name="Kadobianskyi M."/>
            <person name="Schulze L."/>
            <person name="Schuelke M."/>
            <person name="Judkewitz B."/>
        </authorList>
    </citation>
    <scope>NUCLEOTIDE SEQUENCE [LARGE SCALE GENOMIC DNA]</scope>
    <source>
        <strain evidence="3 4">Bolton</strain>
    </source>
</reference>
<organism evidence="3 4">
    <name type="scientific">Danionella cerebrum</name>
    <dbReference type="NCBI Taxonomy" id="2873325"/>
    <lineage>
        <taxon>Eukaryota</taxon>
        <taxon>Metazoa</taxon>
        <taxon>Chordata</taxon>
        <taxon>Craniata</taxon>
        <taxon>Vertebrata</taxon>
        <taxon>Euteleostomi</taxon>
        <taxon>Actinopterygii</taxon>
        <taxon>Neopterygii</taxon>
        <taxon>Teleostei</taxon>
        <taxon>Ostariophysi</taxon>
        <taxon>Cypriniformes</taxon>
        <taxon>Danionidae</taxon>
        <taxon>Danioninae</taxon>
        <taxon>Danionella</taxon>
    </lineage>
</organism>
<evidence type="ECO:0000313" key="3">
    <source>
        <dbReference type="EMBL" id="TRY66600.1"/>
    </source>
</evidence>
<dbReference type="AlphaFoldDB" id="A0A553NMH6"/>
<sequence>MQLGMSPSYLFNGTFTECNIFSDYITLDITQHARDVVQIVELATAASEKLTPLKVCDAWMGKGPAKQRKMINITSLTRLEVESIIIHLLLHGYFSEDFSFTPYTTHFYLKLGRKAALLKNSSHSITMKMKRTVMSHNTDVQAINLQEDEETSQIEHSSMDIQEQNKSKIHKNKQNIEKRLSQTYTDEEKPATVLEVDVEVNLIEDQKCDEDKLETSEVSEQQRSAMKRRPKQVFARSCAVDSVQVKAGMVHSTSEHSIISAAAVEELHHLRSYYSKQLRRINYISHEHLQSSQPGVLTCMTEPFKSLHFPSRTTIARGARSLWTRVSMRRKLIQ</sequence>
<proteinExistence type="predicted"/>
<dbReference type="FunFam" id="1.10.10.10:FF:000306">
    <property type="entry name" value="ATP-dependent DNA helicase"/>
    <property type="match status" value="1"/>
</dbReference>
<dbReference type="OrthoDB" id="10261556at2759"/>